<organism evidence="1 2">
    <name type="scientific">Nannocystis punicea</name>
    <dbReference type="NCBI Taxonomy" id="2995304"/>
    <lineage>
        <taxon>Bacteria</taxon>
        <taxon>Pseudomonadati</taxon>
        <taxon>Myxococcota</taxon>
        <taxon>Polyangia</taxon>
        <taxon>Nannocystales</taxon>
        <taxon>Nannocystaceae</taxon>
        <taxon>Nannocystis</taxon>
    </lineage>
</organism>
<sequence>MGAAAEFFQFSIRQDRILGPAEQDYADCEALLEPQATASPDLLATFLRLNRAIARFVEIRPWWGRTPHASCTAVQVVGGRLSGAHAGGGCALLVPASGPVERLAIRDTLAMYMARLDPDIAASMPDLDQSPLQDIGVNALGLVDLRAPSLAIQTFARDISAGDVVLLCSRELPLADDVVAAIVGRARASSGSLDECVAALTRALRQASDEAQLQFAVALGVVRAASA</sequence>
<dbReference type="Proteomes" id="UP001164459">
    <property type="component" value="Chromosome"/>
</dbReference>
<gene>
    <name evidence="1" type="ORF">O0S08_10390</name>
</gene>
<keyword evidence="2" id="KW-1185">Reference proteome</keyword>
<dbReference type="EMBL" id="CP114040">
    <property type="protein sequence ID" value="WAS96555.1"/>
    <property type="molecule type" value="Genomic_DNA"/>
</dbReference>
<dbReference type="SUPFAM" id="SSF81606">
    <property type="entry name" value="PP2C-like"/>
    <property type="match status" value="1"/>
</dbReference>
<protein>
    <submittedName>
        <fullName evidence="1">Uncharacterized protein</fullName>
    </submittedName>
</protein>
<dbReference type="RefSeq" id="WP_269038917.1">
    <property type="nucleotide sequence ID" value="NZ_CP114040.1"/>
</dbReference>
<proteinExistence type="predicted"/>
<name>A0ABY7HBA4_9BACT</name>
<reference evidence="1" key="1">
    <citation type="submission" date="2022-11" db="EMBL/GenBank/DDBJ databases">
        <title>Minimal conservation of predation-associated metabolite biosynthetic gene clusters underscores biosynthetic potential of Myxococcota including descriptions for ten novel species: Archangium lansinium sp. nov., Myxococcus landrumus sp. nov., Nannocystis bai.</title>
        <authorList>
            <person name="Ahearne A."/>
            <person name="Stevens C."/>
            <person name="Dowd S."/>
        </authorList>
    </citation>
    <scope>NUCLEOTIDE SEQUENCE</scope>
    <source>
        <strain evidence="1">Fl3</strain>
    </source>
</reference>
<evidence type="ECO:0000313" key="1">
    <source>
        <dbReference type="EMBL" id="WAS96555.1"/>
    </source>
</evidence>
<dbReference type="Gene3D" id="3.60.40.10">
    <property type="entry name" value="PPM-type phosphatase domain"/>
    <property type="match status" value="1"/>
</dbReference>
<accession>A0ABY7HBA4</accession>
<evidence type="ECO:0000313" key="2">
    <source>
        <dbReference type="Proteomes" id="UP001164459"/>
    </source>
</evidence>
<dbReference type="InterPro" id="IPR036457">
    <property type="entry name" value="PPM-type-like_dom_sf"/>
</dbReference>